<evidence type="ECO:0000256" key="4">
    <source>
        <dbReference type="ARBA" id="ARBA00022989"/>
    </source>
</evidence>
<protein>
    <recommendedName>
        <fullName evidence="13">Tyrosine-protein kinase Wsck</fullName>
    </recommendedName>
</protein>
<dbReference type="Pfam" id="PF07714">
    <property type="entry name" value="PK_Tyr_Ser-Thr"/>
    <property type="match status" value="1"/>
</dbReference>
<dbReference type="Pfam" id="PF23144">
    <property type="entry name" value="Fn3_PTPRU"/>
    <property type="match status" value="1"/>
</dbReference>
<feature type="signal peptide" evidence="8">
    <location>
        <begin position="1"/>
        <end position="19"/>
    </location>
</feature>
<feature type="domain" description="Protein kinase" evidence="9">
    <location>
        <begin position="427"/>
        <end position="695"/>
    </location>
</feature>
<evidence type="ECO:0000256" key="1">
    <source>
        <dbReference type="ARBA" id="ARBA00004479"/>
    </source>
</evidence>
<evidence type="ECO:0000256" key="3">
    <source>
        <dbReference type="ARBA" id="ARBA00022729"/>
    </source>
</evidence>
<dbReference type="InterPro" id="IPR011009">
    <property type="entry name" value="Kinase-like_dom_sf"/>
</dbReference>
<dbReference type="InterPro" id="IPR057598">
    <property type="entry name" value="Fn3_PTPRU"/>
</dbReference>
<feature type="transmembrane region" description="Helical" evidence="7">
    <location>
        <begin position="342"/>
        <end position="365"/>
    </location>
</feature>
<keyword evidence="6" id="KW-0325">Glycoprotein</keyword>
<dbReference type="SUPFAM" id="SSF56112">
    <property type="entry name" value="Protein kinase-like (PK-like)"/>
    <property type="match status" value="1"/>
</dbReference>
<evidence type="ECO:0000256" key="8">
    <source>
        <dbReference type="SAM" id="SignalP"/>
    </source>
</evidence>
<dbReference type="GO" id="GO:0005524">
    <property type="term" value="F:ATP binding"/>
    <property type="evidence" value="ECO:0007669"/>
    <property type="project" value="InterPro"/>
</dbReference>
<feature type="domain" description="Fibronectin type-III" evidence="10">
    <location>
        <begin position="101"/>
        <end position="200"/>
    </location>
</feature>
<dbReference type="GO" id="GO:0004714">
    <property type="term" value="F:transmembrane receptor protein tyrosine kinase activity"/>
    <property type="evidence" value="ECO:0007669"/>
    <property type="project" value="TreeGrafter"/>
</dbReference>
<dbReference type="InterPro" id="IPR036116">
    <property type="entry name" value="FN3_sf"/>
</dbReference>
<dbReference type="PROSITE" id="PS50011">
    <property type="entry name" value="PROTEIN_KINASE_DOM"/>
    <property type="match status" value="1"/>
</dbReference>
<comment type="subcellular location">
    <subcellularLocation>
        <location evidence="1">Membrane</location>
        <topology evidence="1">Single-pass type I membrane protein</topology>
    </subcellularLocation>
</comment>
<sequence length="710" mass="80209">MMVNGLLISLFIFIEHTYGVERGSYIGCYKYKENLDVIVNVTNVQDCISTCEKKYMKFAVLGNSNTSCSCSEFLGEIGSSKASEKCIANSVYSSKSLVPDPPKNFHVTSITDEGVHITWEKPDNFKEITSYEITASVIHTFSQYPVQNNTVWIYSNNTFQTTLNLQSASKYNLTIRALSGEDIGKPASNVFETLLGVPDNIPYPPEILSRKGSKMTVKIHPVINNNGPISYYQLVVLDKIAIFQSEFLKDYKQALSDGLNFYITAELKPDDLKTDFIVGDGKFYGNYFNAPLLSSLEYNLIVGIVSSYKNQTKVAFSNSSLTNRAPLVQNYKGGSDTSTVTILLILGIIILSILLIGGVVVFFILRKRVIHRHGHNRLNEQELTVHGPMITIENSAYLPEEEQIPVNHYKNLKQKVRILNLKDDLSVDAHSIIGQGKFGVVCNAVLKEKDSSISLAAYTIQDKNLAPEQKKMMLKDLDMLIKCEKHENLIELVGTSESSHVLYVVLKIFSTNLKQFLISNRVLLPNRFCKVSEFQVLGIITQITHGLLELERNQIYHKQLCARNIMLTEDLVPKISGFGLADYMTDKELDYTRWTALEALKGQHFNSRSVIWSFGVLLWEICALGATPYSNISHKSDLVDKISRGTRLPQLKYFNDDLYQIMLNCWQVDMGERPNCESLCQAIESLEEDTIIPFINFNFYQIIPIRTVQI</sequence>
<dbReference type="GO" id="GO:0043235">
    <property type="term" value="C:receptor complex"/>
    <property type="evidence" value="ECO:0007669"/>
    <property type="project" value="TreeGrafter"/>
</dbReference>
<keyword evidence="12" id="KW-1185">Reference proteome</keyword>
<dbReference type="InterPro" id="IPR000719">
    <property type="entry name" value="Prot_kinase_dom"/>
</dbReference>
<dbReference type="SUPFAM" id="SSF49265">
    <property type="entry name" value="Fibronectin type III"/>
    <property type="match status" value="1"/>
</dbReference>
<dbReference type="Gene3D" id="2.60.40.10">
    <property type="entry name" value="Immunoglobulins"/>
    <property type="match status" value="1"/>
</dbReference>
<organism evidence="11 12">
    <name type="scientific">Henosepilachna vigintioctopunctata</name>
    <dbReference type="NCBI Taxonomy" id="420089"/>
    <lineage>
        <taxon>Eukaryota</taxon>
        <taxon>Metazoa</taxon>
        <taxon>Ecdysozoa</taxon>
        <taxon>Arthropoda</taxon>
        <taxon>Hexapoda</taxon>
        <taxon>Insecta</taxon>
        <taxon>Pterygota</taxon>
        <taxon>Neoptera</taxon>
        <taxon>Endopterygota</taxon>
        <taxon>Coleoptera</taxon>
        <taxon>Polyphaga</taxon>
        <taxon>Cucujiformia</taxon>
        <taxon>Coccinelloidea</taxon>
        <taxon>Coccinellidae</taxon>
        <taxon>Epilachninae</taxon>
        <taxon>Epilachnini</taxon>
        <taxon>Henosepilachna</taxon>
    </lineage>
</organism>
<dbReference type="EMBL" id="JARQZJ010000126">
    <property type="protein sequence ID" value="KAK9890895.1"/>
    <property type="molecule type" value="Genomic_DNA"/>
</dbReference>
<dbReference type="Proteomes" id="UP001431783">
    <property type="component" value="Unassembled WGS sequence"/>
</dbReference>
<keyword evidence="2 7" id="KW-0812">Transmembrane</keyword>
<keyword evidence="4 7" id="KW-1133">Transmembrane helix</keyword>
<feature type="chain" id="PRO_5043901149" description="Tyrosine-protein kinase Wsck" evidence="8">
    <location>
        <begin position="20"/>
        <end position="710"/>
    </location>
</feature>
<dbReference type="InterPro" id="IPR013783">
    <property type="entry name" value="Ig-like_fold"/>
</dbReference>
<evidence type="ECO:0000259" key="9">
    <source>
        <dbReference type="PROSITE" id="PS50011"/>
    </source>
</evidence>
<reference evidence="11 12" key="1">
    <citation type="submission" date="2023-03" db="EMBL/GenBank/DDBJ databases">
        <title>Genome insight into feeding habits of ladybird beetles.</title>
        <authorList>
            <person name="Li H.-S."/>
            <person name="Huang Y.-H."/>
            <person name="Pang H."/>
        </authorList>
    </citation>
    <scope>NUCLEOTIDE SEQUENCE [LARGE SCALE GENOMIC DNA]</scope>
    <source>
        <strain evidence="11">SYSU_2023b</strain>
        <tissue evidence="11">Whole body</tissue>
    </source>
</reference>
<evidence type="ECO:0000313" key="11">
    <source>
        <dbReference type="EMBL" id="KAK9890895.1"/>
    </source>
</evidence>
<proteinExistence type="predicted"/>
<dbReference type="SMART" id="SM00060">
    <property type="entry name" value="FN3"/>
    <property type="match status" value="1"/>
</dbReference>
<dbReference type="PROSITE" id="PS50853">
    <property type="entry name" value="FN3"/>
    <property type="match status" value="1"/>
</dbReference>
<evidence type="ECO:0000256" key="6">
    <source>
        <dbReference type="ARBA" id="ARBA00023180"/>
    </source>
</evidence>
<evidence type="ECO:0008006" key="13">
    <source>
        <dbReference type="Google" id="ProtNLM"/>
    </source>
</evidence>
<comment type="caution">
    <text evidence="11">The sequence shown here is derived from an EMBL/GenBank/DDBJ whole genome shotgun (WGS) entry which is preliminary data.</text>
</comment>
<name>A0AAW1VB78_9CUCU</name>
<dbReference type="Pfam" id="PF00041">
    <property type="entry name" value="fn3"/>
    <property type="match status" value="1"/>
</dbReference>
<dbReference type="CDD" id="cd00063">
    <property type="entry name" value="FN3"/>
    <property type="match status" value="1"/>
</dbReference>
<evidence type="ECO:0000256" key="7">
    <source>
        <dbReference type="SAM" id="Phobius"/>
    </source>
</evidence>
<dbReference type="InterPro" id="IPR003961">
    <property type="entry name" value="FN3_dom"/>
</dbReference>
<keyword evidence="3 8" id="KW-0732">Signal</keyword>
<accession>A0AAW1VB78</accession>
<dbReference type="GO" id="GO:0005886">
    <property type="term" value="C:plasma membrane"/>
    <property type="evidence" value="ECO:0007669"/>
    <property type="project" value="TreeGrafter"/>
</dbReference>
<evidence type="ECO:0000256" key="5">
    <source>
        <dbReference type="ARBA" id="ARBA00023136"/>
    </source>
</evidence>
<dbReference type="GO" id="GO:0007169">
    <property type="term" value="P:cell surface receptor protein tyrosine kinase signaling pathway"/>
    <property type="evidence" value="ECO:0007669"/>
    <property type="project" value="TreeGrafter"/>
</dbReference>
<dbReference type="PANTHER" id="PTHR24416">
    <property type="entry name" value="TYROSINE-PROTEIN KINASE RECEPTOR"/>
    <property type="match status" value="1"/>
</dbReference>
<evidence type="ECO:0000259" key="10">
    <source>
        <dbReference type="PROSITE" id="PS50853"/>
    </source>
</evidence>
<evidence type="ECO:0000313" key="12">
    <source>
        <dbReference type="Proteomes" id="UP001431783"/>
    </source>
</evidence>
<dbReference type="InterPro" id="IPR050122">
    <property type="entry name" value="RTK"/>
</dbReference>
<dbReference type="AlphaFoldDB" id="A0AAW1VB78"/>
<dbReference type="InterPro" id="IPR001245">
    <property type="entry name" value="Ser-Thr/Tyr_kinase_cat_dom"/>
</dbReference>
<evidence type="ECO:0000256" key="2">
    <source>
        <dbReference type="ARBA" id="ARBA00022692"/>
    </source>
</evidence>
<dbReference type="Gene3D" id="1.10.510.10">
    <property type="entry name" value="Transferase(Phosphotransferase) domain 1"/>
    <property type="match status" value="1"/>
</dbReference>
<dbReference type="Gene3D" id="3.30.200.20">
    <property type="entry name" value="Phosphorylase Kinase, domain 1"/>
    <property type="match status" value="1"/>
</dbReference>
<gene>
    <name evidence="11" type="ORF">WA026_012237</name>
</gene>
<keyword evidence="5 7" id="KW-0472">Membrane</keyword>
<dbReference type="PANTHER" id="PTHR24416:SF611">
    <property type="entry name" value="TYROSINE-PROTEIN KINASE TRANSMEMBRANE RECEPTOR ROR"/>
    <property type="match status" value="1"/>
</dbReference>